<feature type="compositionally biased region" description="Basic and acidic residues" evidence="1">
    <location>
        <begin position="34"/>
        <end position="49"/>
    </location>
</feature>
<proteinExistence type="predicted"/>
<name>A0A4Y2TRB7_ARAVE</name>
<feature type="region of interest" description="Disordered" evidence="1">
    <location>
        <begin position="23"/>
        <end position="52"/>
    </location>
</feature>
<evidence type="ECO:0000313" key="3">
    <source>
        <dbReference type="Proteomes" id="UP000499080"/>
    </source>
</evidence>
<evidence type="ECO:0000313" key="2">
    <source>
        <dbReference type="EMBL" id="GBO02792.1"/>
    </source>
</evidence>
<dbReference type="EMBL" id="BGPR01030347">
    <property type="protein sequence ID" value="GBO02792.1"/>
    <property type="molecule type" value="Genomic_DNA"/>
</dbReference>
<keyword evidence="3" id="KW-1185">Reference proteome</keyword>
<dbReference type="Proteomes" id="UP000499080">
    <property type="component" value="Unassembled WGS sequence"/>
</dbReference>
<evidence type="ECO:0000256" key="1">
    <source>
        <dbReference type="SAM" id="MobiDB-lite"/>
    </source>
</evidence>
<accession>A0A4Y2TRB7</accession>
<protein>
    <submittedName>
        <fullName evidence="2">Uncharacterized protein</fullName>
    </submittedName>
</protein>
<organism evidence="2 3">
    <name type="scientific">Araneus ventricosus</name>
    <name type="common">Orbweaver spider</name>
    <name type="synonym">Epeira ventricosa</name>
    <dbReference type="NCBI Taxonomy" id="182803"/>
    <lineage>
        <taxon>Eukaryota</taxon>
        <taxon>Metazoa</taxon>
        <taxon>Ecdysozoa</taxon>
        <taxon>Arthropoda</taxon>
        <taxon>Chelicerata</taxon>
        <taxon>Arachnida</taxon>
        <taxon>Araneae</taxon>
        <taxon>Araneomorphae</taxon>
        <taxon>Entelegynae</taxon>
        <taxon>Araneoidea</taxon>
        <taxon>Araneidae</taxon>
        <taxon>Araneus</taxon>
    </lineage>
</organism>
<dbReference type="AlphaFoldDB" id="A0A4Y2TRB7"/>
<reference evidence="2 3" key="1">
    <citation type="journal article" date="2019" name="Sci. Rep.">
        <title>Orb-weaving spider Araneus ventricosus genome elucidates the spidroin gene catalogue.</title>
        <authorList>
            <person name="Kono N."/>
            <person name="Nakamura H."/>
            <person name="Ohtoshi R."/>
            <person name="Moran D.A.P."/>
            <person name="Shinohara A."/>
            <person name="Yoshida Y."/>
            <person name="Fujiwara M."/>
            <person name="Mori M."/>
            <person name="Tomita M."/>
            <person name="Arakawa K."/>
        </authorList>
    </citation>
    <scope>NUCLEOTIDE SEQUENCE [LARGE SCALE GENOMIC DNA]</scope>
</reference>
<gene>
    <name evidence="2" type="ORF">AVEN_171990_1</name>
</gene>
<comment type="caution">
    <text evidence="2">The sequence shown here is derived from an EMBL/GenBank/DDBJ whole genome shotgun (WGS) entry which is preliminary data.</text>
</comment>
<sequence>MLPISRSQSVAMSPLFPRLVVQTAPAEVPEGTPQDERDKKKYQDRKHNFQEFSVPLEKRSKIQEFFRNFRRSTNPGNRKR</sequence>